<dbReference type="VEuPathDB" id="FungiDB:RhiirFUN_024972"/>
<reference evidence="2 3" key="2">
    <citation type="submission" date="2017-10" db="EMBL/GenBank/DDBJ databases">
        <title>Extensive intraspecific genome diversity in a model arbuscular mycorrhizal fungus.</title>
        <authorList>
            <person name="Chen E.C.H."/>
            <person name="Morin E."/>
            <person name="Baudet D."/>
            <person name="Noel J."/>
            <person name="Ndikumana S."/>
            <person name="Charron P."/>
            <person name="St-Onge C."/>
            <person name="Giorgi J."/>
            <person name="Grigoriev I.V."/>
            <person name="Roux C."/>
            <person name="Martin F.M."/>
            <person name="Corradi N."/>
        </authorList>
    </citation>
    <scope>NUCLEOTIDE SEQUENCE [LARGE SCALE GENOMIC DNA]</scope>
    <source>
        <strain evidence="2 3">C2</strain>
    </source>
</reference>
<organism evidence="2 3">
    <name type="scientific">Rhizophagus irregularis</name>
    <dbReference type="NCBI Taxonomy" id="588596"/>
    <lineage>
        <taxon>Eukaryota</taxon>
        <taxon>Fungi</taxon>
        <taxon>Fungi incertae sedis</taxon>
        <taxon>Mucoromycota</taxon>
        <taxon>Glomeromycotina</taxon>
        <taxon>Glomeromycetes</taxon>
        <taxon>Glomerales</taxon>
        <taxon>Glomeraceae</taxon>
        <taxon>Rhizophagus</taxon>
    </lineage>
</organism>
<name>A0A2N1MFN7_9GLOM</name>
<comment type="caution">
    <text evidence="2">The sequence shown here is derived from an EMBL/GenBank/DDBJ whole genome shotgun (WGS) entry which is preliminary data.</text>
</comment>
<feature type="compositionally biased region" description="Acidic residues" evidence="1">
    <location>
        <begin position="85"/>
        <end position="106"/>
    </location>
</feature>
<dbReference type="Proteomes" id="UP000233469">
    <property type="component" value="Unassembled WGS sequence"/>
</dbReference>
<reference evidence="2 3" key="1">
    <citation type="submission" date="2016-04" db="EMBL/GenBank/DDBJ databases">
        <title>Genome analyses suggest a sexual origin of heterokaryosis in a supposedly ancient asexual fungus.</title>
        <authorList>
            <person name="Ropars J."/>
            <person name="Sedzielewska K."/>
            <person name="Noel J."/>
            <person name="Charron P."/>
            <person name="Farinelli L."/>
            <person name="Marton T."/>
            <person name="Kruger M."/>
            <person name="Pelin A."/>
            <person name="Brachmann A."/>
            <person name="Corradi N."/>
        </authorList>
    </citation>
    <scope>NUCLEOTIDE SEQUENCE [LARGE SCALE GENOMIC DNA]</scope>
    <source>
        <strain evidence="2 3">C2</strain>
    </source>
</reference>
<protein>
    <submittedName>
        <fullName evidence="2">Uncharacterized protein</fullName>
    </submittedName>
</protein>
<evidence type="ECO:0000313" key="3">
    <source>
        <dbReference type="Proteomes" id="UP000233469"/>
    </source>
</evidence>
<dbReference type="VEuPathDB" id="FungiDB:FUN_025571"/>
<sequence length="144" mass="16900">MSTLKTGRVGYHQISKRMPSENEATIDRNVENKWHGGNLQVLYHSSLQVEPQKHRQSSSLSDITWWDRKLDRNPRCIEKKFPEINESDPTEIEESNATSEDNEDVNGDNIINDEQIKKHNLEKSWEFKEPIPDRFINFVKILLP</sequence>
<proteinExistence type="predicted"/>
<evidence type="ECO:0000313" key="2">
    <source>
        <dbReference type="EMBL" id="PKK60451.1"/>
    </source>
</evidence>
<evidence type="ECO:0000256" key="1">
    <source>
        <dbReference type="SAM" id="MobiDB-lite"/>
    </source>
</evidence>
<dbReference type="AlphaFoldDB" id="A0A2N1MFN7"/>
<dbReference type="EMBL" id="LLXL01002582">
    <property type="protein sequence ID" value="PKK60451.1"/>
    <property type="molecule type" value="Genomic_DNA"/>
</dbReference>
<accession>A0A2N1MFN7</accession>
<gene>
    <name evidence="2" type="ORF">RhiirC2_793293</name>
</gene>
<feature type="region of interest" description="Disordered" evidence="1">
    <location>
        <begin position="80"/>
        <end position="112"/>
    </location>
</feature>